<dbReference type="OrthoDB" id="9971318at2"/>
<organism evidence="2 3">
    <name type="scientific">Hydrocarboniphaga effusa AP103</name>
    <dbReference type="NCBI Taxonomy" id="1172194"/>
    <lineage>
        <taxon>Bacteria</taxon>
        <taxon>Pseudomonadati</taxon>
        <taxon>Pseudomonadota</taxon>
        <taxon>Gammaproteobacteria</taxon>
        <taxon>Nevskiales</taxon>
        <taxon>Nevskiaceae</taxon>
        <taxon>Hydrocarboniphaga</taxon>
    </lineage>
</organism>
<name>I8TAH3_9GAMM</name>
<dbReference type="SUPFAM" id="SSF47794">
    <property type="entry name" value="Rad51 N-terminal domain-like"/>
    <property type="match status" value="1"/>
</dbReference>
<dbReference type="EMBL" id="AKGD01000001">
    <property type="protein sequence ID" value="EIT70710.1"/>
    <property type="molecule type" value="Genomic_DNA"/>
</dbReference>
<feature type="compositionally biased region" description="Basic and acidic residues" evidence="1">
    <location>
        <begin position="84"/>
        <end position="93"/>
    </location>
</feature>
<feature type="region of interest" description="Disordered" evidence="1">
    <location>
        <begin position="68"/>
        <end position="93"/>
    </location>
</feature>
<dbReference type="Gene3D" id="1.10.150.20">
    <property type="entry name" value="5' to 3' exonuclease, C-terminal subdomain"/>
    <property type="match status" value="1"/>
</dbReference>
<evidence type="ECO:0000256" key="1">
    <source>
        <dbReference type="SAM" id="MobiDB-lite"/>
    </source>
</evidence>
<sequence length="93" mass="10674">MRARKQRKPHEDWTHGLKTRTANALRAHGFQSKDQVAATPIESLLRIEHFGQVSLADLRTWLLRDERHAGPDAATRSKQAESTPRTDRPSPRR</sequence>
<dbReference type="InterPro" id="IPR010995">
    <property type="entry name" value="DNA_repair_Rad51/TF_NusA_a-hlx"/>
</dbReference>
<comment type="caution">
    <text evidence="2">The sequence shown here is derived from an EMBL/GenBank/DDBJ whole genome shotgun (WGS) entry which is preliminary data.</text>
</comment>
<dbReference type="RefSeq" id="WP_007183803.1">
    <property type="nucleotide sequence ID" value="NZ_AKGD01000001.1"/>
</dbReference>
<accession>I8TAH3</accession>
<dbReference type="AlphaFoldDB" id="I8TAH3"/>
<proteinExistence type="predicted"/>
<keyword evidence="3" id="KW-1185">Reference proteome</keyword>
<dbReference type="GO" id="GO:0000166">
    <property type="term" value="F:nucleotide binding"/>
    <property type="evidence" value="ECO:0007669"/>
    <property type="project" value="InterPro"/>
</dbReference>
<evidence type="ECO:0008006" key="4">
    <source>
        <dbReference type="Google" id="ProtNLM"/>
    </source>
</evidence>
<dbReference type="Proteomes" id="UP000003704">
    <property type="component" value="Unassembled WGS sequence"/>
</dbReference>
<dbReference type="STRING" id="1172194.WQQ_08470"/>
<evidence type="ECO:0000313" key="3">
    <source>
        <dbReference type="Proteomes" id="UP000003704"/>
    </source>
</evidence>
<evidence type="ECO:0000313" key="2">
    <source>
        <dbReference type="EMBL" id="EIT70710.1"/>
    </source>
</evidence>
<reference evidence="2 3" key="1">
    <citation type="journal article" date="2012" name="J. Bacteriol.">
        <title>Genome Sequence of n-Alkane-Degrading Hydrocarboniphaga effusa Strain AP103T (ATCC BAA-332T).</title>
        <authorList>
            <person name="Chang H.K."/>
            <person name="Zylstra G.J."/>
            <person name="Chae J.C."/>
        </authorList>
    </citation>
    <scope>NUCLEOTIDE SEQUENCE [LARGE SCALE GENOMIC DNA]</scope>
    <source>
        <strain evidence="2 3">AP103</strain>
    </source>
</reference>
<protein>
    <recommendedName>
        <fullName evidence="4">RNA polymerase alpha subunit C-terminal domain-containing protein</fullName>
    </recommendedName>
</protein>
<gene>
    <name evidence="2" type="ORF">WQQ_08470</name>
</gene>